<evidence type="ECO:0000313" key="4">
    <source>
        <dbReference type="EMBL" id="KAK3576105.1"/>
    </source>
</evidence>
<evidence type="ECO:0000256" key="2">
    <source>
        <dbReference type="SAM" id="Coils"/>
    </source>
</evidence>
<reference evidence="4" key="1">
    <citation type="journal article" date="2021" name="Genome Biol. Evol.">
        <title>A High-Quality Reference Genome for a Parasitic Bivalve with Doubly Uniparental Inheritance (Bivalvia: Unionida).</title>
        <authorList>
            <person name="Smith C.H."/>
        </authorList>
    </citation>
    <scope>NUCLEOTIDE SEQUENCE</scope>
    <source>
        <strain evidence="4">CHS0354</strain>
    </source>
</reference>
<dbReference type="Proteomes" id="UP001195483">
    <property type="component" value="Unassembled WGS sequence"/>
</dbReference>
<keyword evidence="2" id="KW-0175">Coiled coil</keyword>
<dbReference type="Gene3D" id="3.30.160.60">
    <property type="entry name" value="Classic Zinc Finger"/>
    <property type="match status" value="1"/>
</dbReference>
<feature type="domain" description="B box-type" evidence="3">
    <location>
        <begin position="96"/>
        <end position="123"/>
    </location>
</feature>
<evidence type="ECO:0000259" key="3">
    <source>
        <dbReference type="PROSITE" id="PS50119"/>
    </source>
</evidence>
<keyword evidence="1" id="KW-0862">Zinc</keyword>
<dbReference type="PROSITE" id="PS50119">
    <property type="entry name" value="ZF_BBOX"/>
    <property type="match status" value="1"/>
</dbReference>
<feature type="coiled-coil region" evidence="2">
    <location>
        <begin position="242"/>
        <end position="269"/>
    </location>
</feature>
<accession>A0AAE0VGR9</accession>
<dbReference type="InterPro" id="IPR047153">
    <property type="entry name" value="TRIM45/56/19-like"/>
</dbReference>
<organism evidence="4 5">
    <name type="scientific">Potamilus streckersoni</name>
    <dbReference type="NCBI Taxonomy" id="2493646"/>
    <lineage>
        <taxon>Eukaryota</taxon>
        <taxon>Metazoa</taxon>
        <taxon>Spiralia</taxon>
        <taxon>Lophotrochozoa</taxon>
        <taxon>Mollusca</taxon>
        <taxon>Bivalvia</taxon>
        <taxon>Autobranchia</taxon>
        <taxon>Heteroconchia</taxon>
        <taxon>Palaeoheterodonta</taxon>
        <taxon>Unionida</taxon>
        <taxon>Unionoidea</taxon>
        <taxon>Unionidae</taxon>
        <taxon>Ambleminae</taxon>
        <taxon>Lampsilini</taxon>
        <taxon>Potamilus</taxon>
    </lineage>
</organism>
<proteinExistence type="predicted"/>
<comment type="caution">
    <text evidence="4">The sequence shown here is derived from an EMBL/GenBank/DDBJ whole genome shotgun (WGS) entry which is preliminary data.</text>
</comment>
<dbReference type="GO" id="GO:0008270">
    <property type="term" value="F:zinc ion binding"/>
    <property type="evidence" value="ECO:0007669"/>
    <property type="project" value="UniProtKB-KW"/>
</dbReference>
<evidence type="ECO:0000256" key="1">
    <source>
        <dbReference type="PROSITE-ProRule" id="PRU00024"/>
    </source>
</evidence>
<gene>
    <name evidence="4" type="ORF">CHS0354_032230</name>
</gene>
<sequence length="292" mass="33538">MASGLPKQEGYLQILLCSLCLKTLKRPRSHINNKLTKRVAQDATFSCPVCRSVMSPSRPAENVDRWADSFPIKKMVVSLLDNTTEAGREANCDICCKRERTTSAASYCHECDKYLCDTCRDYHDDLRSICQNSVHRLDTGIDSKSVNPNISFVEMSPKHFEERINLFCIDHSTLCCNMCGFLNHTKCDNINTLDDMMDAFNVQIKSEKIGTCLKDLENQLNHMKTMLKQNAECIQKEKAAILHEVRTLRASLNAKLEKIENDLTHCLERMCTKEDLNFELLEKKLKQPYYCY</sequence>
<reference evidence="4" key="3">
    <citation type="submission" date="2023-05" db="EMBL/GenBank/DDBJ databases">
        <authorList>
            <person name="Smith C.H."/>
        </authorList>
    </citation>
    <scope>NUCLEOTIDE SEQUENCE</scope>
    <source>
        <strain evidence="4">CHS0354</strain>
        <tissue evidence="4">Mantle</tissue>
    </source>
</reference>
<evidence type="ECO:0000313" key="5">
    <source>
        <dbReference type="Proteomes" id="UP001195483"/>
    </source>
</evidence>
<protein>
    <recommendedName>
        <fullName evidence="3">B box-type domain-containing protein</fullName>
    </recommendedName>
</protein>
<keyword evidence="1" id="KW-0479">Metal-binding</keyword>
<dbReference type="PANTHER" id="PTHR25462">
    <property type="entry name" value="BONUS, ISOFORM C-RELATED"/>
    <property type="match status" value="1"/>
</dbReference>
<dbReference type="SUPFAM" id="SSF57845">
    <property type="entry name" value="B-box zinc-binding domain"/>
    <property type="match status" value="1"/>
</dbReference>
<reference evidence="4" key="2">
    <citation type="journal article" date="2021" name="Genome Biol. Evol.">
        <title>Developing a high-quality reference genome for a parasitic bivalve with doubly uniparental inheritance (Bivalvia: Unionida).</title>
        <authorList>
            <person name="Smith C.H."/>
        </authorList>
    </citation>
    <scope>NUCLEOTIDE SEQUENCE</scope>
    <source>
        <strain evidence="4">CHS0354</strain>
        <tissue evidence="4">Mantle</tissue>
    </source>
</reference>
<dbReference type="PANTHER" id="PTHR25462:SF296">
    <property type="entry name" value="MEIOTIC P26, ISOFORM F"/>
    <property type="match status" value="1"/>
</dbReference>
<name>A0AAE0VGR9_9BIVA</name>
<keyword evidence="5" id="KW-1185">Reference proteome</keyword>
<dbReference type="EMBL" id="JAEAOA010001909">
    <property type="protein sequence ID" value="KAK3576105.1"/>
    <property type="molecule type" value="Genomic_DNA"/>
</dbReference>
<keyword evidence="1" id="KW-0863">Zinc-finger</keyword>
<dbReference type="AlphaFoldDB" id="A0AAE0VGR9"/>
<dbReference type="InterPro" id="IPR000315">
    <property type="entry name" value="Znf_B-box"/>
</dbReference>